<evidence type="ECO:0000256" key="3">
    <source>
        <dbReference type="ARBA" id="ARBA00022679"/>
    </source>
</evidence>
<evidence type="ECO:0000256" key="2">
    <source>
        <dbReference type="ARBA" id="ARBA00022603"/>
    </source>
</evidence>
<dbReference type="Gene3D" id="3.40.50.150">
    <property type="entry name" value="Vaccinia Virus protein VP39"/>
    <property type="match status" value="1"/>
</dbReference>
<evidence type="ECO:0000313" key="11">
    <source>
        <dbReference type="EMBL" id="KAL1847793.1"/>
    </source>
</evidence>
<dbReference type="InterPro" id="IPR008576">
    <property type="entry name" value="MeTrfase_NTM1"/>
</dbReference>
<dbReference type="PANTHER" id="PTHR12753">
    <property type="entry name" value="AD-003 - RELATED"/>
    <property type="match status" value="1"/>
</dbReference>
<keyword evidence="4" id="KW-0949">S-adenosyl-L-methionine</keyword>
<evidence type="ECO:0000313" key="12">
    <source>
        <dbReference type="Proteomes" id="UP001586593"/>
    </source>
</evidence>
<evidence type="ECO:0000256" key="6">
    <source>
        <dbReference type="ARBA" id="ARBA00039449"/>
    </source>
</evidence>
<comment type="catalytic activity">
    <reaction evidence="8">
        <text>N-terminal L-seryl-L-prolyl-L-lysyl-[protein] + 3 S-adenosyl-L-methionine = N-terminal N,N,N-trimethyl-L-seryl-L-prolyl-L-lysyl-[protein] + 3 S-adenosyl-L-homocysteine + 3 H(+)</text>
        <dbReference type="Rhea" id="RHEA:54724"/>
        <dbReference type="Rhea" id="RHEA-COMP:13789"/>
        <dbReference type="Rhea" id="RHEA-COMP:13973"/>
        <dbReference type="ChEBI" id="CHEBI:15378"/>
        <dbReference type="ChEBI" id="CHEBI:57856"/>
        <dbReference type="ChEBI" id="CHEBI:59789"/>
        <dbReference type="ChEBI" id="CHEBI:138061"/>
        <dbReference type="ChEBI" id="CHEBI:138317"/>
        <dbReference type="EC" id="2.1.1.244"/>
    </reaction>
</comment>
<evidence type="ECO:0000256" key="8">
    <source>
        <dbReference type="ARBA" id="ARBA00047306"/>
    </source>
</evidence>
<dbReference type="PIRSF" id="PIRSF016958">
    <property type="entry name" value="DUF858_MeTrfase_lik"/>
    <property type="match status" value="1"/>
</dbReference>
<organism evidence="11 12">
    <name type="scientific">Phialemonium thermophilum</name>
    <dbReference type="NCBI Taxonomy" id="223376"/>
    <lineage>
        <taxon>Eukaryota</taxon>
        <taxon>Fungi</taxon>
        <taxon>Dikarya</taxon>
        <taxon>Ascomycota</taxon>
        <taxon>Pezizomycotina</taxon>
        <taxon>Sordariomycetes</taxon>
        <taxon>Sordariomycetidae</taxon>
        <taxon>Cephalothecales</taxon>
        <taxon>Cephalothecaceae</taxon>
        <taxon>Phialemonium</taxon>
    </lineage>
</organism>
<protein>
    <recommendedName>
        <fullName evidence="6">Alpha N-terminal protein methyltransferase 1</fullName>
        <ecNumber evidence="5">2.1.1.244</ecNumber>
    </recommendedName>
    <alternativeName>
        <fullName evidence="7">X-Pro-Lys N-terminal protein methyltransferase 1</fullName>
    </alternativeName>
</protein>
<evidence type="ECO:0000256" key="5">
    <source>
        <dbReference type="ARBA" id="ARBA00039112"/>
    </source>
</evidence>
<evidence type="ECO:0000256" key="4">
    <source>
        <dbReference type="ARBA" id="ARBA00022691"/>
    </source>
</evidence>
<comment type="similarity">
    <text evidence="1">Belongs to the methyltransferase superfamily. NTM1 family.</text>
</comment>
<proteinExistence type="inferred from homology"/>
<gene>
    <name evidence="11" type="ORF">VTK73DRAFT_10288</name>
</gene>
<dbReference type="CDD" id="cd02440">
    <property type="entry name" value="AdoMet_MTases"/>
    <property type="match status" value="1"/>
</dbReference>
<comment type="caution">
    <text evidence="11">The sequence shown here is derived from an EMBL/GenBank/DDBJ whole genome shotgun (WGS) entry which is preliminary data.</text>
</comment>
<evidence type="ECO:0000256" key="9">
    <source>
        <dbReference type="ARBA" id="ARBA00047885"/>
    </source>
</evidence>
<dbReference type="EMBL" id="JAZHXJ010000959">
    <property type="protein sequence ID" value="KAL1847793.1"/>
    <property type="molecule type" value="Genomic_DNA"/>
</dbReference>
<dbReference type="EC" id="2.1.1.244" evidence="5"/>
<name>A0ABR3VXL4_9PEZI</name>
<dbReference type="SUPFAM" id="SSF53335">
    <property type="entry name" value="S-adenosyl-L-methionine-dependent methyltransferases"/>
    <property type="match status" value="1"/>
</dbReference>
<accession>A0ABR3VXL4</accession>
<evidence type="ECO:0000256" key="1">
    <source>
        <dbReference type="ARBA" id="ARBA00009059"/>
    </source>
</evidence>
<dbReference type="Pfam" id="PF05891">
    <property type="entry name" value="Methyltransf_PK"/>
    <property type="match status" value="1"/>
</dbReference>
<reference evidence="11 12" key="1">
    <citation type="journal article" date="2024" name="Commun. Biol.">
        <title>Comparative genomic analysis of thermophilic fungi reveals convergent evolutionary adaptations and gene losses.</title>
        <authorList>
            <person name="Steindorff A.S."/>
            <person name="Aguilar-Pontes M.V."/>
            <person name="Robinson A.J."/>
            <person name="Andreopoulos B."/>
            <person name="LaButti K."/>
            <person name="Kuo A."/>
            <person name="Mondo S."/>
            <person name="Riley R."/>
            <person name="Otillar R."/>
            <person name="Haridas S."/>
            <person name="Lipzen A."/>
            <person name="Grimwood J."/>
            <person name="Schmutz J."/>
            <person name="Clum A."/>
            <person name="Reid I.D."/>
            <person name="Moisan M.C."/>
            <person name="Butler G."/>
            <person name="Nguyen T.T.M."/>
            <person name="Dewar K."/>
            <person name="Conant G."/>
            <person name="Drula E."/>
            <person name="Henrissat B."/>
            <person name="Hansel C."/>
            <person name="Singer S."/>
            <person name="Hutchinson M.I."/>
            <person name="de Vries R.P."/>
            <person name="Natvig D.O."/>
            <person name="Powell A.J."/>
            <person name="Tsang A."/>
            <person name="Grigoriev I.V."/>
        </authorList>
    </citation>
    <scope>NUCLEOTIDE SEQUENCE [LARGE SCALE GENOMIC DNA]</scope>
    <source>
        <strain evidence="11 12">ATCC 24622</strain>
    </source>
</reference>
<dbReference type="InterPro" id="IPR029063">
    <property type="entry name" value="SAM-dependent_MTases_sf"/>
</dbReference>
<evidence type="ECO:0000256" key="10">
    <source>
        <dbReference type="ARBA" id="ARBA00048167"/>
    </source>
</evidence>
<dbReference type="Proteomes" id="UP001586593">
    <property type="component" value="Unassembled WGS sequence"/>
</dbReference>
<comment type="catalytic activity">
    <reaction evidence="9">
        <text>N-terminal L-prolyl-L-prolyl-L-lysyl-[protein] + 2 S-adenosyl-L-methionine = N-terminal N,N-dimethyl-L-prolyl-L-prolyl-L-lysyl-[protein] + 2 S-adenosyl-L-homocysteine + 2 H(+)</text>
        <dbReference type="Rhea" id="RHEA:54736"/>
        <dbReference type="Rhea" id="RHEA-COMP:13787"/>
        <dbReference type="Rhea" id="RHEA-COMP:13974"/>
        <dbReference type="ChEBI" id="CHEBI:15378"/>
        <dbReference type="ChEBI" id="CHEBI:57856"/>
        <dbReference type="ChEBI" id="CHEBI:59789"/>
        <dbReference type="ChEBI" id="CHEBI:138059"/>
        <dbReference type="ChEBI" id="CHEBI:138318"/>
        <dbReference type="EC" id="2.1.1.244"/>
    </reaction>
</comment>
<sequence>MSVPENENEACPAPDTLINRDDAIKYWEGCEADENSMLGGLPTAGGFSYISRVDLQGSRNFLAKLGIGARPGQRRVASALEGGAGVGRVTEGLLLPVSEHVDVVEPVAKFTAALRERKGVREVYNVGLEDWRPAPGVWYDLIWTQWCVGHLTDEQLVGFLERCKDVLRPDGGVIVIKENMSTAGQDLFDDQDSSVTREHTKFLDLFRRAGLRVVRTEIQKGVHKSETGSLYPIRMYALKPQSQDG</sequence>
<evidence type="ECO:0000256" key="7">
    <source>
        <dbReference type="ARBA" id="ARBA00043129"/>
    </source>
</evidence>
<keyword evidence="3" id="KW-0808">Transferase</keyword>
<keyword evidence="12" id="KW-1185">Reference proteome</keyword>
<dbReference type="PANTHER" id="PTHR12753:SF0">
    <property type="entry name" value="ALPHA N-TERMINAL PROTEIN METHYLTRANSFERASE 1"/>
    <property type="match status" value="1"/>
</dbReference>
<keyword evidence="2" id="KW-0489">Methyltransferase</keyword>
<comment type="catalytic activity">
    <reaction evidence="10">
        <text>N-terminal L-alanyl-L-prolyl-L-lysyl-[protein] + 3 S-adenosyl-L-methionine = N-terminal N,N,N-trimethyl-L-alanyl-L-prolyl-L-lysyl-[protein] + 3 S-adenosyl-L-homocysteine + 3 H(+)</text>
        <dbReference type="Rhea" id="RHEA:54712"/>
        <dbReference type="Rhea" id="RHEA-COMP:13785"/>
        <dbReference type="Rhea" id="RHEA-COMP:13971"/>
        <dbReference type="ChEBI" id="CHEBI:15378"/>
        <dbReference type="ChEBI" id="CHEBI:57856"/>
        <dbReference type="ChEBI" id="CHEBI:59789"/>
        <dbReference type="ChEBI" id="CHEBI:138057"/>
        <dbReference type="ChEBI" id="CHEBI:138315"/>
        <dbReference type="EC" id="2.1.1.244"/>
    </reaction>
</comment>